<feature type="transmembrane region" description="Helical" evidence="1">
    <location>
        <begin position="12"/>
        <end position="30"/>
    </location>
</feature>
<feature type="domain" description="SHOCT" evidence="2">
    <location>
        <begin position="48"/>
        <end position="70"/>
    </location>
</feature>
<dbReference type="Proteomes" id="UP000199408">
    <property type="component" value="Unassembled WGS sequence"/>
</dbReference>
<dbReference type="RefSeq" id="WP_091300279.1">
    <property type="nucleotide sequence ID" value="NZ_FMDN01000017.1"/>
</dbReference>
<protein>
    <submittedName>
        <fullName evidence="3">Putative membrane protein</fullName>
    </submittedName>
</protein>
<dbReference type="Pfam" id="PF09851">
    <property type="entry name" value="SHOCT"/>
    <property type="match status" value="1"/>
</dbReference>
<keyword evidence="4" id="KW-1185">Reference proteome</keyword>
<keyword evidence="1" id="KW-1133">Transmembrane helix</keyword>
<reference evidence="4" key="1">
    <citation type="submission" date="2016-06" db="EMBL/GenBank/DDBJ databases">
        <authorList>
            <person name="Varghese N."/>
        </authorList>
    </citation>
    <scope>NUCLEOTIDE SEQUENCE [LARGE SCALE GENOMIC DNA]</scope>
    <source>
        <strain evidence="4">DSM 43171</strain>
    </source>
</reference>
<evidence type="ECO:0000313" key="3">
    <source>
        <dbReference type="EMBL" id="SCG62465.1"/>
    </source>
</evidence>
<dbReference type="InterPro" id="IPR018649">
    <property type="entry name" value="SHOCT"/>
</dbReference>
<evidence type="ECO:0000259" key="2">
    <source>
        <dbReference type="Pfam" id="PF09851"/>
    </source>
</evidence>
<dbReference type="AlphaFoldDB" id="A0A1C5IVW7"/>
<proteinExistence type="predicted"/>
<sequence>MMGYGPMMGAMWVWTLLALAVLAGLGYLAYRLTREQPRTPVTSGARTILDERYARGEIDDEEYHRRRDVLRTAG</sequence>
<organism evidence="3 4">
    <name type="scientific">Micromonospora halophytica</name>
    <dbReference type="NCBI Taxonomy" id="47864"/>
    <lineage>
        <taxon>Bacteria</taxon>
        <taxon>Bacillati</taxon>
        <taxon>Actinomycetota</taxon>
        <taxon>Actinomycetes</taxon>
        <taxon>Micromonosporales</taxon>
        <taxon>Micromonosporaceae</taxon>
        <taxon>Micromonospora</taxon>
    </lineage>
</organism>
<accession>A0A1C5IVW7</accession>
<gene>
    <name evidence="3" type="ORF">GA0070560_11753</name>
</gene>
<evidence type="ECO:0000256" key="1">
    <source>
        <dbReference type="SAM" id="Phobius"/>
    </source>
</evidence>
<evidence type="ECO:0000313" key="4">
    <source>
        <dbReference type="Proteomes" id="UP000199408"/>
    </source>
</evidence>
<dbReference type="EMBL" id="FMDN01000017">
    <property type="protein sequence ID" value="SCG62465.1"/>
    <property type="molecule type" value="Genomic_DNA"/>
</dbReference>
<dbReference type="OrthoDB" id="3748887at2"/>
<name>A0A1C5IVW7_9ACTN</name>
<keyword evidence="1" id="KW-0812">Transmembrane</keyword>
<keyword evidence="1" id="KW-0472">Membrane</keyword>